<feature type="domain" description="CNNM transmembrane" evidence="8">
    <location>
        <begin position="1"/>
        <end position="144"/>
    </location>
</feature>
<protein>
    <recommendedName>
        <fullName evidence="8">CNNM transmembrane domain-containing protein</fullName>
    </recommendedName>
</protein>
<dbReference type="InterPro" id="IPR044751">
    <property type="entry name" value="Ion_transp-like_CBS"/>
</dbReference>
<evidence type="ECO:0000313" key="9">
    <source>
        <dbReference type="EMBL" id="CAK0831692.1"/>
    </source>
</evidence>
<dbReference type="EMBL" id="CAUYUJ010011396">
    <property type="protein sequence ID" value="CAK0831692.1"/>
    <property type="molecule type" value="Genomic_DNA"/>
</dbReference>
<sequence length="394" mass="42495">MALIEKTGAEKERRYCQKIRPLIRDQHLLLVTLLLCNAVAMEALPLVLDQLVSPVQAVIISVTAVLAFGEIIPQAVCKTYGLAVGAATAPLVRALMFVCKPISWPVGKLLDCMLGHHSGTVYKRGEIKAIVDIHREKGEITCEEEAVIDGAIDFTSKQAGQCMTALAHVKTLGKSQILNADVVNQILSWGHSRIPVVDDDGESFIGVLLVKELIKPGAIPDSGGMVCGMNLRPLVHITESMHLYSLLSIFKMGRSHMALVYTGTPPGRAPAARGTLTPPAKASATPIGIVTLEDLVEELIQGEIVDETDLEGQTAAQARASRRGPDFVRVTHSHARRAPRGRTDAATVEASPQEKPSTEGPTRRPQGVRGLSVWGRRALRRKAAEHQETQGTLP</sequence>
<dbReference type="InterPro" id="IPR045095">
    <property type="entry name" value="ACDP"/>
</dbReference>
<evidence type="ECO:0000256" key="2">
    <source>
        <dbReference type="ARBA" id="ARBA00022692"/>
    </source>
</evidence>
<dbReference type="SUPFAM" id="SSF54631">
    <property type="entry name" value="CBS-domain pair"/>
    <property type="match status" value="1"/>
</dbReference>
<evidence type="ECO:0000256" key="3">
    <source>
        <dbReference type="ARBA" id="ARBA00022737"/>
    </source>
</evidence>
<dbReference type="PROSITE" id="PS51846">
    <property type="entry name" value="CNNM"/>
    <property type="match status" value="1"/>
</dbReference>
<name>A0ABN9SJ07_9DINO</name>
<dbReference type="InterPro" id="IPR002550">
    <property type="entry name" value="CNNM"/>
</dbReference>
<dbReference type="Gene3D" id="3.10.580.10">
    <property type="entry name" value="CBS-domain"/>
    <property type="match status" value="1"/>
</dbReference>
<evidence type="ECO:0000256" key="1">
    <source>
        <dbReference type="ARBA" id="ARBA00004141"/>
    </source>
</evidence>
<comment type="caution">
    <text evidence="9">The sequence shown here is derived from an EMBL/GenBank/DDBJ whole genome shotgun (WGS) entry which is preliminary data.</text>
</comment>
<dbReference type="PANTHER" id="PTHR12064">
    <property type="entry name" value="METAL TRANSPORTER CNNM"/>
    <property type="match status" value="1"/>
</dbReference>
<evidence type="ECO:0000313" key="10">
    <source>
        <dbReference type="Proteomes" id="UP001189429"/>
    </source>
</evidence>
<dbReference type="CDD" id="cd04590">
    <property type="entry name" value="CBS_pair_CorC_HlyC_assoc"/>
    <property type="match status" value="1"/>
</dbReference>
<gene>
    <name evidence="9" type="ORF">PCOR1329_LOCUS29966</name>
</gene>
<keyword evidence="10" id="KW-1185">Reference proteome</keyword>
<evidence type="ECO:0000259" key="8">
    <source>
        <dbReference type="PROSITE" id="PS51846"/>
    </source>
</evidence>
<feature type="region of interest" description="Disordered" evidence="7">
    <location>
        <begin position="310"/>
        <end position="394"/>
    </location>
</feature>
<dbReference type="PANTHER" id="PTHR12064:SF97">
    <property type="entry name" value="METAL TRANSPORTER CNNM-5"/>
    <property type="match status" value="1"/>
</dbReference>
<evidence type="ECO:0000256" key="4">
    <source>
        <dbReference type="ARBA" id="ARBA00022989"/>
    </source>
</evidence>
<dbReference type="Pfam" id="PF00571">
    <property type="entry name" value="CBS"/>
    <property type="match status" value="1"/>
</dbReference>
<evidence type="ECO:0000256" key="7">
    <source>
        <dbReference type="SAM" id="MobiDB-lite"/>
    </source>
</evidence>
<keyword evidence="2 6" id="KW-0812">Transmembrane</keyword>
<accession>A0ABN9SJ07</accession>
<reference evidence="9" key="1">
    <citation type="submission" date="2023-10" db="EMBL/GenBank/DDBJ databases">
        <authorList>
            <person name="Chen Y."/>
            <person name="Shah S."/>
            <person name="Dougan E. K."/>
            <person name="Thang M."/>
            <person name="Chan C."/>
        </authorList>
    </citation>
    <scope>NUCLEOTIDE SEQUENCE [LARGE SCALE GENOMIC DNA]</scope>
</reference>
<organism evidence="9 10">
    <name type="scientific">Prorocentrum cordatum</name>
    <dbReference type="NCBI Taxonomy" id="2364126"/>
    <lineage>
        <taxon>Eukaryota</taxon>
        <taxon>Sar</taxon>
        <taxon>Alveolata</taxon>
        <taxon>Dinophyceae</taxon>
        <taxon>Prorocentrales</taxon>
        <taxon>Prorocentraceae</taxon>
        <taxon>Prorocentrum</taxon>
    </lineage>
</organism>
<dbReference type="Proteomes" id="UP001189429">
    <property type="component" value="Unassembled WGS sequence"/>
</dbReference>
<evidence type="ECO:0000256" key="6">
    <source>
        <dbReference type="PROSITE-ProRule" id="PRU01193"/>
    </source>
</evidence>
<dbReference type="InterPro" id="IPR046342">
    <property type="entry name" value="CBS_dom_sf"/>
</dbReference>
<evidence type="ECO:0000256" key="5">
    <source>
        <dbReference type="ARBA" id="ARBA00023136"/>
    </source>
</evidence>
<keyword evidence="3" id="KW-0677">Repeat</keyword>
<keyword evidence="4 6" id="KW-1133">Transmembrane helix</keyword>
<comment type="subcellular location">
    <subcellularLocation>
        <location evidence="1">Membrane</location>
        <topology evidence="1">Multi-pass membrane protein</topology>
    </subcellularLocation>
</comment>
<dbReference type="InterPro" id="IPR000644">
    <property type="entry name" value="CBS_dom"/>
</dbReference>
<dbReference type="Pfam" id="PF01595">
    <property type="entry name" value="CNNM"/>
    <property type="match status" value="1"/>
</dbReference>
<proteinExistence type="predicted"/>
<keyword evidence="5 6" id="KW-0472">Membrane</keyword>
<feature type="compositionally biased region" description="Basic residues" evidence="7">
    <location>
        <begin position="331"/>
        <end position="340"/>
    </location>
</feature>